<keyword evidence="5" id="KW-0028">Amino-acid biosynthesis</keyword>
<organism evidence="11">
    <name type="scientific">uncultured marine thaumarchaeote KM3_45_G08</name>
    <dbReference type="NCBI Taxonomy" id="1456157"/>
    <lineage>
        <taxon>Archaea</taxon>
        <taxon>Nitrososphaerota</taxon>
        <taxon>environmental samples</taxon>
    </lineage>
</organism>
<feature type="binding site" evidence="5">
    <location>
        <position position="242"/>
    </location>
    <ligand>
        <name>pyridoxal 5'-phosphate</name>
        <dbReference type="ChEBI" id="CHEBI:597326"/>
    </ligand>
</feature>
<dbReference type="InterPro" id="IPR022657">
    <property type="entry name" value="De-COase2_CS"/>
</dbReference>
<dbReference type="GO" id="GO:0009089">
    <property type="term" value="P:lysine biosynthetic process via diaminopimelate"/>
    <property type="evidence" value="ECO:0007669"/>
    <property type="project" value="UniProtKB-UniRule"/>
</dbReference>
<dbReference type="SUPFAM" id="SSF51419">
    <property type="entry name" value="PLP-binding barrel"/>
    <property type="match status" value="1"/>
</dbReference>
<dbReference type="Gene3D" id="3.20.20.10">
    <property type="entry name" value="Alanine racemase"/>
    <property type="match status" value="1"/>
</dbReference>
<comment type="subunit">
    <text evidence="5">Homodimer.</text>
</comment>
<feature type="domain" description="Orn/DAP/Arg decarboxylase 2 C-terminal" evidence="9">
    <location>
        <begin position="33"/>
        <end position="374"/>
    </location>
</feature>
<feature type="active site" description="Proton donor" evidence="7">
    <location>
        <position position="347"/>
    </location>
</feature>
<feature type="binding site" evidence="5">
    <location>
        <position position="376"/>
    </location>
    <ligand>
        <name>substrate</name>
    </ligand>
</feature>
<evidence type="ECO:0000256" key="2">
    <source>
        <dbReference type="ARBA" id="ARBA00022793"/>
    </source>
</evidence>
<gene>
    <name evidence="5 11" type="primary">lysA</name>
</gene>
<feature type="binding site" evidence="5">
    <location>
        <position position="279"/>
    </location>
    <ligand>
        <name>substrate</name>
    </ligand>
</feature>
<dbReference type="Pfam" id="PF00278">
    <property type="entry name" value="Orn_DAP_Arg_deC"/>
    <property type="match status" value="1"/>
</dbReference>
<dbReference type="InterPro" id="IPR022644">
    <property type="entry name" value="De-COase2_N"/>
</dbReference>
<reference evidence="11" key="1">
    <citation type="journal article" date="2014" name="Genome Biol. Evol.">
        <title>Pangenome evidence for extensive interdomain horizontal transfer affecting lineage core and shell genes in uncultured planktonic thaumarchaeota and euryarchaeota.</title>
        <authorList>
            <person name="Deschamps P."/>
            <person name="Zivanovic Y."/>
            <person name="Moreira D."/>
            <person name="Rodriguez-Valera F."/>
            <person name="Lopez-Garcia P."/>
        </authorList>
    </citation>
    <scope>NUCLEOTIDE SEQUENCE</scope>
</reference>
<comment type="cofactor">
    <cofactor evidence="1 5 7 8">
        <name>pyridoxal 5'-phosphate</name>
        <dbReference type="ChEBI" id="CHEBI:597326"/>
    </cofactor>
</comment>
<dbReference type="InterPro" id="IPR009006">
    <property type="entry name" value="Ala_racemase/Decarboxylase_C"/>
</dbReference>
<comment type="catalytic activity">
    <reaction evidence="5 8">
        <text>meso-2,6-diaminopimelate + H(+) = L-lysine + CO2</text>
        <dbReference type="Rhea" id="RHEA:15101"/>
        <dbReference type="ChEBI" id="CHEBI:15378"/>
        <dbReference type="ChEBI" id="CHEBI:16526"/>
        <dbReference type="ChEBI" id="CHEBI:32551"/>
        <dbReference type="ChEBI" id="CHEBI:57791"/>
        <dbReference type="EC" id="4.1.1.20"/>
    </reaction>
</comment>
<keyword evidence="4 5" id="KW-0456">Lyase</keyword>
<feature type="binding site" evidence="5">
    <location>
        <position position="315"/>
    </location>
    <ligand>
        <name>substrate</name>
    </ligand>
</feature>
<dbReference type="EMBL" id="KF900891">
    <property type="protein sequence ID" value="AIF10449.1"/>
    <property type="molecule type" value="Genomic_DNA"/>
</dbReference>
<evidence type="ECO:0000256" key="8">
    <source>
        <dbReference type="RuleBase" id="RU003738"/>
    </source>
</evidence>
<dbReference type="PANTHER" id="PTHR43727:SF2">
    <property type="entry name" value="GROUP IV DECARBOXYLASE"/>
    <property type="match status" value="1"/>
</dbReference>
<dbReference type="CDD" id="cd06828">
    <property type="entry name" value="PLPDE_III_DapDC"/>
    <property type="match status" value="1"/>
</dbReference>
<feature type="modified residue" description="N6-(pyridoxal phosphate)lysine" evidence="5 7">
    <location>
        <position position="63"/>
    </location>
</feature>
<dbReference type="InterPro" id="IPR002986">
    <property type="entry name" value="DAP_deCOOHase_LysA"/>
</dbReference>
<dbReference type="InterPro" id="IPR029066">
    <property type="entry name" value="PLP-binding_barrel"/>
</dbReference>
<evidence type="ECO:0000259" key="9">
    <source>
        <dbReference type="Pfam" id="PF00278"/>
    </source>
</evidence>
<comment type="similarity">
    <text evidence="5">Belongs to the Orn/Lys/Arg decarboxylase class-II family. LysA subfamily.</text>
</comment>
<keyword evidence="5 8" id="KW-0457">Lysine biosynthesis</keyword>
<dbReference type="PANTHER" id="PTHR43727">
    <property type="entry name" value="DIAMINOPIMELATE DECARBOXYLASE"/>
    <property type="match status" value="1"/>
</dbReference>
<dbReference type="InterPro" id="IPR022643">
    <property type="entry name" value="De-COase2_C"/>
</dbReference>
<evidence type="ECO:0000256" key="7">
    <source>
        <dbReference type="PIRSR" id="PIRSR600183-50"/>
    </source>
</evidence>
<evidence type="ECO:0000256" key="1">
    <source>
        <dbReference type="ARBA" id="ARBA00001933"/>
    </source>
</evidence>
<feature type="binding site" evidence="5">
    <location>
        <position position="319"/>
    </location>
    <ligand>
        <name>substrate</name>
    </ligand>
</feature>
<dbReference type="HAMAP" id="MF_02120">
    <property type="entry name" value="LysA"/>
    <property type="match status" value="1"/>
</dbReference>
<dbReference type="NCBIfam" id="TIGR01048">
    <property type="entry name" value="lysA"/>
    <property type="match status" value="1"/>
</dbReference>
<name>A0A075H2X2_9ARCH</name>
<keyword evidence="2 5" id="KW-0210">Decarboxylase</keyword>
<protein>
    <recommendedName>
        <fullName evidence="5 6">Diaminopimelate decarboxylase</fullName>
        <shortName evidence="5">DAP decarboxylase</shortName>
        <shortName evidence="5">DAPDC</shortName>
        <ecNumber evidence="5 6">4.1.1.20</ecNumber>
    </recommendedName>
</protein>
<feature type="binding site" evidence="5">
    <location>
        <position position="348"/>
    </location>
    <ligand>
        <name>substrate</name>
    </ligand>
</feature>
<dbReference type="GO" id="GO:0008836">
    <property type="term" value="F:diaminopimelate decarboxylase activity"/>
    <property type="evidence" value="ECO:0007669"/>
    <property type="project" value="UniProtKB-UniRule"/>
</dbReference>
<accession>A0A075H2X2</accession>
<dbReference type="GO" id="GO:0030170">
    <property type="term" value="F:pyridoxal phosphate binding"/>
    <property type="evidence" value="ECO:0007669"/>
    <property type="project" value="UniProtKB-UniRule"/>
</dbReference>
<dbReference type="EC" id="4.1.1.20" evidence="5 6"/>
<evidence type="ECO:0000256" key="6">
    <source>
        <dbReference type="NCBIfam" id="TIGR01048"/>
    </source>
</evidence>
<evidence type="ECO:0000256" key="3">
    <source>
        <dbReference type="ARBA" id="ARBA00022898"/>
    </source>
</evidence>
<feature type="binding site" evidence="5">
    <location>
        <position position="376"/>
    </location>
    <ligand>
        <name>pyridoxal 5'-phosphate</name>
        <dbReference type="ChEBI" id="CHEBI:597326"/>
    </ligand>
</feature>
<dbReference type="AlphaFoldDB" id="A0A075H2X2"/>
<evidence type="ECO:0000259" key="10">
    <source>
        <dbReference type="Pfam" id="PF02784"/>
    </source>
</evidence>
<keyword evidence="3 5" id="KW-0663">Pyridoxal phosphate</keyword>
<proteinExistence type="inferred from homology"/>
<dbReference type="Pfam" id="PF02784">
    <property type="entry name" value="Orn_Arg_deC_N"/>
    <property type="match status" value="1"/>
</dbReference>
<evidence type="ECO:0000256" key="5">
    <source>
        <dbReference type="HAMAP-Rule" id="MF_02120"/>
    </source>
</evidence>
<dbReference type="SUPFAM" id="SSF50621">
    <property type="entry name" value="Alanine racemase C-terminal domain-like"/>
    <property type="match status" value="1"/>
</dbReference>
<feature type="domain" description="Orn/DAP/Arg decarboxylase 2 N-terminal" evidence="10">
    <location>
        <begin position="40"/>
        <end position="283"/>
    </location>
</feature>
<dbReference type="PROSITE" id="PS00879">
    <property type="entry name" value="ODR_DC_2_2"/>
    <property type="match status" value="1"/>
</dbReference>
<dbReference type="Gene3D" id="2.40.37.10">
    <property type="entry name" value="Lyase, Ornithine Decarboxylase, Chain A, domain 1"/>
    <property type="match status" value="1"/>
</dbReference>
<evidence type="ECO:0000313" key="11">
    <source>
        <dbReference type="EMBL" id="AIF10449.1"/>
    </source>
</evidence>
<dbReference type="FunFam" id="3.20.20.10:FF:000003">
    <property type="entry name" value="Diaminopimelate decarboxylase"/>
    <property type="match status" value="1"/>
</dbReference>
<dbReference type="InterPro" id="IPR000183">
    <property type="entry name" value="Orn/DAP/Arg_de-COase"/>
</dbReference>
<feature type="binding site" evidence="5">
    <location>
        <begin position="276"/>
        <end position="279"/>
    </location>
    <ligand>
        <name>pyridoxal 5'-phosphate</name>
        <dbReference type="ChEBI" id="CHEBI:597326"/>
    </ligand>
</feature>
<dbReference type="PRINTS" id="PR01179">
    <property type="entry name" value="ODADCRBXLASE"/>
</dbReference>
<dbReference type="PRINTS" id="PR01181">
    <property type="entry name" value="DAPDCRBXLASE"/>
</dbReference>
<sequence length="434" mass="46130">MMDVFSFGYREGVLHAESVALPQLEEDFGTPLYVYSTAGLESAYQRFAHAFHDQDTLIAYSVKANSNQSVIAILSRLGAGADVVSEGELKRVLRVGIPGGRIVFSGVGKTGEELEAGLRAGVHQFNLESEAQLRLLSDIAQQIGKSARIAIRVNPDVDAGTHDKIATGRKEDKFGVPIGLACDLYQTAGTLPGIDVVGVDLHIGSQLTELSPFRAAFLRLADLIKQLKALGHQIAQIDLGGGLGVSYQNESPPSAAAYAELVKATLGSFGCQIILEPGRALVANSGVLLCRVIEVKGTLAHRFVIVDAAMNDLLRPALYDAWHPINPVIKPGENSLSEVVDVVGPVCESGDVLGRARALPRLVAGDLLAIGSVGAYGSVMSSSYNTRSPAAEVLVHESRSAVIRPRLPLDVLINQDRMPDWLPAGNKSMGETGR</sequence>
<comment type="pathway">
    <text evidence="5 8">Amino-acid biosynthesis; L-lysine biosynthesis via DAP pathway; L-lysine from DL-2,6-diaminopimelate: step 1/1.</text>
</comment>
<evidence type="ECO:0000256" key="4">
    <source>
        <dbReference type="ARBA" id="ARBA00023239"/>
    </source>
</evidence>
<dbReference type="UniPathway" id="UPA00034">
    <property type="reaction ID" value="UER00027"/>
</dbReference>
<comment type="function">
    <text evidence="5">Specifically catalyzes the decarboxylation of meso-diaminopimelate (meso-DAP) to L-lysine.</text>
</comment>